<dbReference type="Proteomes" id="UP000577956">
    <property type="component" value="Unassembled WGS sequence"/>
</dbReference>
<sequence>MVRRGWSDAVVTIDTTRRDHRQELRIVRHLRDEGIAEPG</sequence>
<accession>A0A7Y9FE53</accession>
<evidence type="ECO:0000313" key="2">
    <source>
        <dbReference type="Proteomes" id="UP000577956"/>
    </source>
</evidence>
<comment type="caution">
    <text evidence="1">The sequence shown here is derived from an EMBL/GenBank/DDBJ whole genome shotgun (WGS) entry which is preliminary data.</text>
</comment>
<name>A0A7Y9FE53_9CELL</name>
<reference evidence="1 2" key="1">
    <citation type="submission" date="2020-07" db="EMBL/GenBank/DDBJ databases">
        <title>Sequencing the genomes of 1000 actinobacteria strains.</title>
        <authorList>
            <person name="Klenk H.-P."/>
        </authorList>
    </citation>
    <scope>NUCLEOTIDE SEQUENCE [LARGE SCALE GENOMIC DNA]</scope>
    <source>
        <strain evidence="1 2">DSM 24482</strain>
    </source>
</reference>
<evidence type="ECO:0000313" key="1">
    <source>
        <dbReference type="EMBL" id="NYD85302.1"/>
    </source>
</evidence>
<dbReference type="AlphaFoldDB" id="A0A7Y9FE53"/>
<organism evidence="1 2">
    <name type="scientific">Cellulomonas oligotrophica</name>
    <dbReference type="NCBI Taxonomy" id="931536"/>
    <lineage>
        <taxon>Bacteria</taxon>
        <taxon>Bacillati</taxon>
        <taxon>Actinomycetota</taxon>
        <taxon>Actinomycetes</taxon>
        <taxon>Micrococcales</taxon>
        <taxon>Cellulomonadaceae</taxon>
        <taxon>Cellulomonas</taxon>
    </lineage>
</organism>
<dbReference type="EMBL" id="JACCBK010000001">
    <property type="protein sequence ID" value="NYD85302.1"/>
    <property type="molecule type" value="Genomic_DNA"/>
</dbReference>
<proteinExistence type="predicted"/>
<gene>
    <name evidence="1" type="ORF">BKA21_000851</name>
</gene>
<protein>
    <submittedName>
        <fullName evidence="1">Uncharacterized protein</fullName>
    </submittedName>
</protein>